<dbReference type="EnsemblMetazoa" id="ASIC011882-RA">
    <property type="protein sequence ID" value="ASIC011882-PA"/>
    <property type="gene ID" value="ASIC011882"/>
</dbReference>
<gene>
    <name evidence="1" type="ORF">ZHAS_00011882</name>
</gene>
<dbReference type="EMBL" id="KE525267">
    <property type="protein sequence ID" value="KFB44051.1"/>
    <property type="molecule type" value="Genomic_DNA"/>
</dbReference>
<dbReference type="Proteomes" id="UP000030765">
    <property type="component" value="Unassembled WGS sequence"/>
</dbReference>
<reference evidence="2" key="2">
    <citation type="submission" date="2020-05" db="UniProtKB">
        <authorList>
            <consortium name="EnsemblMetazoa"/>
        </authorList>
    </citation>
    <scope>IDENTIFICATION</scope>
</reference>
<reference evidence="1 3" key="1">
    <citation type="journal article" date="2014" name="BMC Genomics">
        <title>Genome sequence of Anopheles sinensis provides insight into genetics basis of mosquito competence for malaria parasites.</title>
        <authorList>
            <person name="Zhou D."/>
            <person name="Zhang D."/>
            <person name="Ding G."/>
            <person name="Shi L."/>
            <person name="Hou Q."/>
            <person name="Ye Y."/>
            <person name="Xu Y."/>
            <person name="Zhou H."/>
            <person name="Xiong C."/>
            <person name="Li S."/>
            <person name="Yu J."/>
            <person name="Hong S."/>
            <person name="Yu X."/>
            <person name="Zou P."/>
            <person name="Chen C."/>
            <person name="Chang X."/>
            <person name="Wang W."/>
            <person name="Lv Y."/>
            <person name="Sun Y."/>
            <person name="Ma L."/>
            <person name="Shen B."/>
            <person name="Zhu C."/>
        </authorList>
    </citation>
    <scope>NUCLEOTIDE SEQUENCE [LARGE SCALE GENOMIC DNA]</scope>
</reference>
<dbReference type="AlphaFoldDB" id="A0A084W1F7"/>
<evidence type="ECO:0000313" key="1">
    <source>
        <dbReference type="EMBL" id="KFB44051.1"/>
    </source>
</evidence>
<evidence type="ECO:0000313" key="2">
    <source>
        <dbReference type="EnsemblMetazoa" id="ASIC011882-PA"/>
    </source>
</evidence>
<protein>
    <submittedName>
        <fullName evidence="1 2">Uncharacterized protein</fullName>
    </submittedName>
</protein>
<keyword evidence="3" id="KW-1185">Reference proteome</keyword>
<evidence type="ECO:0000313" key="3">
    <source>
        <dbReference type="Proteomes" id="UP000030765"/>
    </source>
</evidence>
<dbReference type="VEuPathDB" id="VectorBase:ASIC011882"/>
<sequence length="176" mass="19117">MAGTVTATSMALSWPIPKNEGLTRPRLAAEDSRVRLLKDPRHLAAPTLGRLEIGHNLNPDPAARSSKPRQSVARTASIGIILPWRWPLLDVDVGTRLLSPVNRSCLVVLEPHGDIRSSDARSGRSSFTDSDPLTFGCMCSASTDANVSSRCVPRVAHLCQMLPHLNEQRVLLGIDL</sequence>
<proteinExistence type="predicted"/>
<organism evidence="1">
    <name type="scientific">Anopheles sinensis</name>
    <name type="common">Mosquito</name>
    <dbReference type="NCBI Taxonomy" id="74873"/>
    <lineage>
        <taxon>Eukaryota</taxon>
        <taxon>Metazoa</taxon>
        <taxon>Ecdysozoa</taxon>
        <taxon>Arthropoda</taxon>
        <taxon>Hexapoda</taxon>
        <taxon>Insecta</taxon>
        <taxon>Pterygota</taxon>
        <taxon>Neoptera</taxon>
        <taxon>Endopterygota</taxon>
        <taxon>Diptera</taxon>
        <taxon>Nematocera</taxon>
        <taxon>Culicoidea</taxon>
        <taxon>Culicidae</taxon>
        <taxon>Anophelinae</taxon>
        <taxon>Anopheles</taxon>
    </lineage>
</organism>
<name>A0A084W1F7_ANOSI</name>
<accession>A0A084W1F7</accession>
<dbReference type="EMBL" id="ATLV01019333">
    <property type="status" value="NOT_ANNOTATED_CDS"/>
    <property type="molecule type" value="Genomic_DNA"/>
</dbReference>